<gene>
    <name evidence="16" type="ORF">CHU95_21245</name>
</gene>
<comment type="similarity">
    <text evidence="11 12">Belongs to the TonB-dependent receptor family.</text>
</comment>
<evidence type="ECO:0000256" key="10">
    <source>
        <dbReference type="ARBA" id="ARBA00023237"/>
    </source>
</evidence>
<evidence type="ECO:0000256" key="13">
    <source>
        <dbReference type="SAM" id="SignalP"/>
    </source>
</evidence>
<feature type="signal peptide" evidence="13">
    <location>
        <begin position="1"/>
        <end position="43"/>
    </location>
</feature>
<evidence type="ECO:0000256" key="1">
    <source>
        <dbReference type="ARBA" id="ARBA00004571"/>
    </source>
</evidence>
<organism evidence="16 17">
    <name type="scientific">Niveispirillum lacus</name>
    <dbReference type="NCBI Taxonomy" id="1981099"/>
    <lineage>
        <taxon>Bacteria</taxon>
        <taxon>Pseudomonadati</taxon>
        <taxon>Pseudomonadota</taxon>
        <taxon>Alphaproteobacteria</taxon>
        <taxon>Rhodospirillales</taxon>
        <taxon>Azospirillaceae</taxon>
        <taxon>Niveispirillum</taxon>
    </lineage>
</organism>
<keyword evidence="8 12" id="KW-0798">TonB box</keyword>
<evidence type="ECO:0000259" key="15">
    <source>
        <dbReference type="Pfam" id="PF07715"/>
    </source>
</evidence>
<evidence type="ECO:0000256" key="5">
    <source>
        <dbReference type="ARBA" id="ARBA00022692"/>
    </source>
</evidence>
<evidence type="ECO:0000256" key="12">
    <source>
        <dbReference type="RuleBase" id="RU003357"/>
    </source>
</evidence>
<comment type="caution">
    <text evidence="16">The sequence shown here is derived from an EMBL/GenBank/DDBJ whole genome shotgun (WGS) entry which is preliminary data.</text>
</comment>
<evidence type="ECO:0000256" key="8">
    <source>
        <dbReference type="ARBA" id="ARBA00023077"/>
    </source>
</evidence>
<dbReference type="PROSITE" id="PS52016">
    <property type="entry name" value="TONB_DEPENDENT_REC_3"/>
    <property type="match status" value="1"/>
</dbReference>
<dbReference type="SUPFAM" id="SSF56935">
    <property type="entry name" value="Porins"/>
    <property type="match status" value="1"/>
</dbReference>
<keyword evidence="4" id="KW-0410">Iron transport</keyword>
<keyword evidence="2 11" id="KW-0813">Transport</keyword>
<dbReference type="InterPro" id="IPR039426">
    <property type="entry name" value="TonB-dep_rcpt-like"/>
</dbReference>
<accession>A0A255YSP8</accession>
<keyword evidence="9 11" id="KW-0472">Membrane</keyword>
<proteinExistence type="inferred from homology"/>
<keyword evidence="10 11" id="KW-0998">Cell outer membrane</keyword>
<evidence type="ECO:0000256" key="9">
    <source>
        <dbReference type="ARBA" id="ARBA00023136"/>
    </source>
</evidence>
<evidence type="ECO:0000256" key="3">
    <source>
        <dbReference type="ARBA" id="ARBA00022452"/>
    </source>
</evidence>
<dbReference type="Proteomes" id="UP000216998">
    <property type="component" value="Unassembled WGS sequence"/>
</dbReference>
<dbReference type="Pfam" id="PF00593">
    <property type="entry name" value="TonB_dep_Rec_b-barrel"/>
    <property type="match status" value="1"/>
</dbReference>
<dbReference type="GO" id="GO:0009279">
    <property type="term" value="C:cell outer membrane"/>
    <property type="evidence" value="ECO:0007669"/>
    <property type="project" value="UniProtKB-SubCell"/>
</dbReference>
<dbReference type="PANTHER" id="PTHR32552">
    <property type="entry name" value="FERRICHROME IRON RECEPTOR-RELATED"/>
    <property type="match status" value="1"/>
</dbReference>
<dbReference type="InterPro" id="IPR036942">
    <property type="entry name" value="Beta-barrel_TonB_sf"/>
</dbReference>
<keyword evidence="6" id="KW-0408">Iron</keyword>
<evidence type="ECO:0000256" key="11">
    <source>
        <dbReference type="PROSITE-ProRule" id="PRU01360"/>
    </source>
</evidence>
<dbReference type="InterPro" id="IPR000531">
    <property type="entry name" value="Beta-barrel_TonB"/>
</dbReference>
<dbReference type="GO" id="GO:0006826">
    <property type="term" value="P:iron ion transport"/>
    <property type="evidence" value="ECO:0007669"/>
    <property type="project" value="UniProtKB-KW"/>
</dbReference>
<feature type="domain" description="TonB-dependent receptor-like beta-barrel" evidence="14">
    <location>
        <begin position="353"/>
        <end position="786"/>
    </location>
</feature>
<dbReference type="Pfam" id="PF07715">
    <property type="entry name" value="Plug"/>
    <property type="match status" value="1"/>
</dbReference>
<dbReference type="Gene3D" id="2.40.170.20">
    <property type="entry name" value="TonB-dependent receptor, beta-barrel domain"/>
    <property type="match status" value="2"/>
</dbReference>
<keyword evidence="7" id="KW-0406">Ion transport</keyword>
<evidence type="ECO:0000256" key="4">
    <source>
        <dbReference type="ARBA" id="ARBA00022496"/>
    </source>
</evidence>
<keyword evidence="5 11" id="KW-0812">Transmembrane</keyword>
<sequence length="823" mass="88638">MAPRTGRYIMKGSKRAVSALLKACVSALPFTVSFLGLAGAAQAQDNAGVATLEEIIVTAQKRAENLQEVPIAITALSADALEAKGLTNVTQVTDFAPNIQIDQASPFAGSSTIVSAFVRGIGQNDFAFNMEPGVGLYVDGVYFARTVGAAVDLLDIERVEVLKGPQGTLFGRNTIGGALSVVTADPTDEFKYKAEMTTGSFHRLDARGTINVPLVAEKLAASVSFSSKERDGYQKRIPFPGAERFVTDTGRFITSRPPGGDRQGNENVRTLRGKLAFTPNQDVKLVLAGDASWANEQAAPSTLLGTITDPASQSIASVYNACISLPPAVLAGIGLGAACGPRGTVGTGLAGVNVDADPSNNRLPYDNRFVTGDIDTSYARGSNYSIVNTYGLSATLDWSLSESLGFKSITAYRNLDSAFGVENGGAPFVVSDTSFNMQQEQVSQELQFTYSGFDDRLKSVVGAYYFKETGSLLDTVPFVEGLVQVYGPNDFRNVAWALFTHNNYQLTDRIGLTFGARYTEEKKRFEGKQRDLNSFALKMGFPAAFYPDQTDLTRVYPLGVNHKKFTDSSVRLGAEYKLTDDVLAYASYAQGFKSGGWTTRLTAPEPTGIAPDFEPETADTYEAGIKSELFDRRLRLNGAVFWTDYKNIQVVVQRGISPTFENAGTGRIKGFELEAEAAVTNAFTLNAALGYLDAAYRKLEAGSTISLDDKFVNTPDWTFNVGGAYEVGLGDAGTGTLRADYVYKSAQAKDAINSPALIQSGYGVVNMAAEYRPADSNWQILTGVRNATDKRFLVTGLTNSSIGNTTGTYSRPREWFLTLRVRG</sequence>
<dbReference type="OrthoDB" id="7413795at2"/>
<evidence type="ECO:0000313" key="17">
    <source>
        <dbReference type="Proteomes" id="UP000216998"/>
    </source>
</evidence>
<keyword evidence="17" id="KW-1185">Reference proteome</keyword>
<reference evidence="16 17" key="1">
    <citation type="submission" date="2017-07" db="EMBL/GenBank/DDBJ databases">
        <title>Niveispirillum cyanobacteriorum sp. nov., isolated from cyanobacterial aggregates in a eutrophic lake.</title>
        <authorList>
            <person name="Cai H."/>
        </authorList>
    </citation>
    <scope>NUCLEOTIDE SEQUENCE [LARGE SCALE GENOMIC DNA]</scope>
    <source>
        <strain evidence="17">TH1-14</strain>
    </source>
</reference>
<evidence type="ECO:0000313" key="16">
    <source>
        <dbReference type="EMBL" id="OYQ31665.1"/>
    </source>
</evidence>
<feature type="domain" description="TonB-dependent receptor plug" evidence="15">
    <location>
        <begin position="66"/>
        <end position="178"/>
    </location>
</feature>
<feature type="chain" id="PRO_5012852629" description="TonB-dependent receptor" evidence="13">
    <location>
        <begin position="44"/>
        <end position="823"/>
    </location>
</feature>
<keyword evidence="13" id="KW-0732">Signal</keyword>
<keyword evidence="3 11" id="KW-1134">Transmembrane beta strand</keyword>
<name>A0A255YSP8_9PROT</name>
<evidence type="ECO:0008006" key="18">
    <source>
        <dbReference type="Google" id="ProtNLM"/>
    </source>
</evidence>
<evidence type="ECO:0000256" key="2">
    <source>
        <dbReference type="ARBA" id="ARBA00022448"/>
    </source>
</evidence>
<dbReference type="PANTHER" id="PTHR32552:SF81">
    <property type="entry name" value="TONB-DEPENDENT OUTER MEMBRANE RECEPTOR"/>
    <property type="match status" value="1"/>
</dbReference>
<evidence type="ECO:0000259" key="14">
    <source>
        <dbReference type="Pfam" id="PF00593"/>
    </source>
</evidence>
<dbReference type="InterPro" id="IPR012910">
    <property type="entry name" value="Plug_dom"/>
</dbReference>
<dbReference type="EMBL" id="NOXU01000032">
    <property type="protein sequence ID" value="OYQ31665.1"/>
    <property type="molecule type" value="Genomic_DNA"/>
</dbReference>
<comment type="subcellular location">
    <subcellularLocation>
        <location evidence="1 11">Cell outer membrane</location>
        <topology evidence="1 11">Multi-pass membrane protein</topology>
    </subcellularLocation>
</comment>
<evidence type="ECO:0000256" key="7">
    <source>
        <dbReference type="ARBA" id="ARBA00023065"/>
    </source>
</evidence>
<evidence type="ECO:0000256" key="6">
    <source>
        <dbReference type="ARBA" id="ARBA00023004"/>
    </source>
</evidence>
<dbReference type="AlphaFoldDB" id="A0A255YSP8"/>
<protein>
    <recommendedName>
        <fullName evidence="18">TonB-dependent receptor</fullName>
    </recommendedName>
</protein>